<dbReference type="AlphaFoldDB" id="A0AAN6TP60"/>
<dbReference type="GO" id="GO:0005634">
    <property type="term" value="C:nucleus"/>
    <property type="evidence" value="ECO:0007669"/>
    <property type="project" value="UniProtKB-SubCell"/>
</dbReference>
<organism evidence="7 8">
    <name type="scientific">Canariomyces notabilis</name>
    <dbReference type="NCBI Taxonomy" id="2074819"/>
    <lineage>
        <taxon>Eukaryota</taxon>
        <taxon>Fungi</taxon>
        <taxon>Dikarya</taxon>
        <taxon>Ascomycota</taxon>
        <taxon>Pezizomycotina</taxon>
        <taxon>Sordariomycetes</taxon>
        <taxon>Sordariomycetidae</taxon>
        <taxon>Sordariales</taxon>
        <taxon>Chaetomiaceae</taxon>
        <taxon>Canariomyces</taxon>
    </lineage>
</organism>
<evidence type="ECO:0000256" key="1">
    <source>
        <dbReference type="ARBA" id="ARBA00023015"/>
    </source>
</evidence>
<dbReference type="InterPro" id="IPR006856">
    <property type="entry name" value="MATalpha_HMGbox"/>
</dbReference>
<evidence type="ECO:0000313" key="7">
    <source>
        <dbReference type="EMBL" id="KAK4117601.1"/>
    </source>
</evidence>
<gene>
    <name evidence="7" type="ORF">N656DRAFT_825698</name>
</gene>
<proteinExistence type="inferred from homology"/>
<evidence type="ECO:0000256" key="4">
    <source>
        <dbReference type="ARBA" id="ARBA00023242"/>
    </source>
</evidence>
<keyword evidence="8" id="KW-1185">Reference proteome</keyword>
<keyword evidence="2 5" id="KW-0238">DNA-binding</keyword>
<keyword evidence="1 5" id="KW-0805">Transcription regulation</keyword>
<dbReference type="RefSeq" id="XP_064675171.1">
    <property type="nucleotide sequence ID" value="XM_064818455.1"/>
</dbReference>
<sequence length="211" mass="23312">MTGFKGFSAYYTTLFSHLPNQEQSVILEKLWEMDPYHKEWDFIYAVYSAISQDLAKDNIYLEEWVQTSVKHLNILPRDSYMCQLGWKLVRLDDGTHSLERDSEVSSRALVSRQSGGLSMNGLDLLMRCMGEGLPVAETNLGAIIKKLSDATSGIISINTTESADTPATTDPTSSGAFRCLVATDPRLAMAALLGVPADDLESDGIGFRVFF</sequence>
<dbReference type="PROSITE" id="PS51325">
    <property type="entry name" value="ALPHA_BOX"/>
    <property type="match status" value="1"/>
</dbReference>
<evidence type="ECO:0000256" key="3">
    <source>
        <dbReference type="ARBA" id="ARBA00023163"/>
    </source>
</evidence>
<dbReference type="GO" id="GO:0045895">
    <property type="term" value="P:positive regulation of mating-type specific transcription, DNA-templated"/>
    <property type="evidence" value="ECO:0007669"/>
    <property type="project" value="InterPro"/>
</dbReference>
<keyword evidence="3 5" id="KW-0804">Transcription</keyword>
<protein>
    <recommendedName>
        <fullName evidence="6">Alpha box domain-containing protein</fullName>
    </recommendedName>
</protein>
<evidence type="ECO:0000313" key="8">
    <source>
        <dbReference type="Proteomes" id="UP001302812"/>
    </source>
</evidence>
<comment type="subcellular location">
    <subcellularLocation>
        <location evidence="5">Nucleus</location>
    </subcellularLocation>
</comment>
<evidence type="ECO:0000256" key="5">
    <source>
        <dbReference type="RuleBase" id="RU003516"/>
    </source>
</evidence>
<comment type="caution">
    <text evidence="7">The sequence shown here is derived from an EMBL/GenBank/DDBJ whole genome shotgun (WGS) entry which is preliminary data.</text>
</comment>
<accession>A0AAN6TP60</accession>
<dbReference type="Proteomes" id="UP001302812">
    <property type="component" value="Unassembled WGS sequence"/>
</dbReference>
<dbReference type="GO" id="GO:0008301">
    <property type="term" value="F:DNA binding, bending"/>
    <property type="evidence" value="ECO:0007669"/>
    <property type="project" value="InterPro"/>
</dbReference>
<dbReference type="Pfam" id="PF04769">
    <property type="entry name" value="MATalpha_HMGbox"/>
    <property type="match status" value="1"/>
</dbReference>
<dbReference type="EMBL" id="MU853332">
    <property type="protein sequence ID" value="KAK4117601.1"/>
    <property type="molecule type" value="Genomic_DNA"/>
</dbReference>
<comment type="similarity">
    <text evidence="5">Belongs to the MATALPHA1 family.</text>
</comment>
<name>A0AAN6TP60_9PEZI</name>
<evidence type="ECO:0000259" key="6">
    <source>
        <dbReference type="PROSITE" id="PS51325"/>
    </source>
</evidence>
<dbReference type="GeneID" id="89942582"/>
<reference evidence="7" key="1">
    <citation type="journal article" date="2023" name="Mol. Phylogenet. Evol.">
        <title>Genome-scale phylogeny and comparative genomics of the fungal order Sordariales.</title>
        <authorList>
            <person name="Hensen N."/>
            <person name="Bonometti L."/>
            <person name="Westerberg I."/>
            <person name="Brannstrom I.O."/>
            <person name="Guillou S."/>
            <person name="Cros-Aarteil S."/>
            <person name="Calhoun S."/>
            <person name="Haridas S."/>
            <person name="Kuo A."/>
            <person name="Mondo S."/>
            <person name="Pangilinan J."/>
            <person name="Riley R."/>
            <person name="LaButti K."/>
            <person name="Andreopoulos B."/>
            <person name="Lipzen A."/>
            <person name="Chen C."/>
            <person name="Yan M."/>
            <person name="Daum C."/>
            <person name="Ng V."/>
            <person name="Clum A."/>
            <person name="Steindorff A."/>
            <person name="Ohm R.A."/>
            <person name="Martin F."/>
            <person name="Silar P."/>
            <person name="Natvig D.O."/>
            <person name="Lalanne C."/>
            <person name="Gautier V."/>
            <person name="Ament-Velasquez S.L."/>
            <person name="Kruys A."/>
            <person name="Hutchinson M.I."/>
            <person name="Powell A.J."/>
            <person name="Barry K."/>
            <person name="Miller A.N."/>
            <person name="Grigoriev I.V."/>
            <person name="Debuchy R."/>
            <person name="Gladieux P."/>
            <person name="Hiltunen Thoren M."/>
            <person name="Johannesson H."/>
        </authorList>
    </citation>
    <scope>NUCLEOTIDE SEQUENCE</scope>
    <source>
        <strain evidence="7">CBS 508.74</strain>
    </source>
</reference>
<keyword evidence="4 5" id="KW-0539">Nucleus</keyword>
<feature type="domain" description="Alpha box" evidence="6">
    <location>
        <begin position="1"/>
        <end position="51"/>
    </location>
</feature>
<reference evidence="7" key="2">
    <citation type="submission" date="2023-05" db="EMBL/GenBank/DDBJ databases">
        <authorList>
            <consortium name="Lawrence Berkeley National Laboratory"/>
            <person name="Steindorff A."/>
            <person name="Hensen N."/>
            <person name="Bonometti L."/>
            <person name="Westerberg I."/>
            <person name="Brannstrom I.O."/>
            <person name="Guillou S."/>
            <person name="Cros-Aarteil S."/>
            <person name="Calhoun S."/>
            <person name="Haridas S."/>
            <person name="Kuo A."/>
            <person name="Mondo S."/>
            <person name="Pangilinan J."/>
            <person name="Riley R."/>
            <person name="Labutti K."/>
            <person name="Andreopoulos B."/>
            <person name="Lipzen A."/>
            <person name="Chen C."/>
            <person name="Yanf M."/>
            <person name="Daum C."/>
            <person name="Ng V."/>
            <person name="Clum A."/>
            <person name="Ohm R."/>
            <person name="Martin F."/>
            <person name="Silar P."/>
            <person name="Natvig D."/>
            <person name="Lalanne C."/>
            <person name="Gautier V."/>
            <person name="Ament-Velasquez S.L."/>
            <person name="Kruys A."/>
            <person name="Hutchinson M.I."/>
            <person name="Powell A.J."/>
            <person name="Barry K."/>
            <person name="Miller A.N."/>
            <person name="Grigoriev I.V."/>
            <person name="Debuchy R."/>
            <person name="Gladieux P."/>
            <person name="Thoren M.H."/>
            <person name="Johannesson H."/>
        </authorList>
    </citation>
    <scope>NUCLEOTIDE SEQUENCE</scope>
    <source>
        <strain evidence="7">CBS 508.74</strain>
    </source>
</reference>
<evidence type="ECO:0000256" key="2">
    <source>
        <dbReference type="ARBA" id="ARBA00023125"/>
    </source>
</evidence>